<dbReference type="EMBL" id="BK015375">
    <property type="protein sequence ID" value="DAE03852.1"/>
    <property type="molecule type" value="Genomic_DNA"/>
</dbReference>
<protein>
    <submittedName>
        <fullName evidence="1">Uncharacterized protein</fullName>
    </submittedName>
</protein>
<name>A0A8S5PCA3_9CAUD</name>
<sequence length="36" mass="4261">MSSFLFFVNMSLIETDLSGIWRLESGCNFRHIHWSV</sequence>
<evidence type="ECO:0000313" key="1">
    <source>
        <dbReference type="EMBL" id="DAE03852.1"/>
    </source>
</evidence>
<proteinExistence type="predicted"/>
<reference evidence="1" key="1">
    <citation type="journal article" date="2021" name="Proc. Natl. Acad. Sci. U.S.A.">
        <title>A Catalog of Tens of Thousands of Viruses from Human Metagenomes Reveals Hidden Associations with Chronic Diseases.</title>
        <authorList>
            <person name="Tisza M.J."/>
            <person name="Buck C.B."/>
        </authorList>
    </citation>
    <scope>NUCLEOTIDE SEQUENCE</scope>
    <source>
        <strain evidence="1">Ctpji4</strain>
    </source>
</reference>
<accession>A0A8S5PCA3</accession>
<organism evidence="1">
    <name type="scientific">Siphoviridae sp. ctpji4</name>
    <dbReference type="NCBI Taxonomy" id="2825676"/>
    <lineage>
        <taxon>Viruses</taxon>
        <taxon>Duplodnaviria</taxon>
        <taxon>Heunggongvirae</taxon>
        <taxon>Uroviricota</taxon>
        <taxon>Caudoviricetes</taxon>
    </lineage>
</organism>